<dbReference type="RefSeq" id="WP_260073289.1">
    <property type="nucleotide sequence ID" value="NZ_JALXMO010000022.1"/>
</dbReference>
<accession>A0ABT2HRM2</accession>
<dbReference type="Gene3D" id="3.40.190.10">
    <property type="entry name" value="Periplasmic binding protein-like II"/>
    <property type="match status" value="2"/>
</dbReference>
<dbReference type="PANTHER" id="PTHR30346:SF0">
    <property type="entry name" value="HCA OPERON TRANSCRIPTIONAL ACTIVATOR HCAR"/>
    <property type="match status" value="1"/>
</dbReference>
<dbReference type="SUPFAM" id="SSF46785">
    <property type="entry name" value="Winged helix' DNA-binding domain"/>
    <property type="match status" value="1"/>
</dbReference>
<keyword evidence="2" id="KW-0805">Transcription regulation</keyword>
<protein>
    <submittedName>
        <fullName evidence="6">LysR family transcriptional regulator</fullName>
    </submittedName>
</protein>
<comment type="similarity">
    <text evidence="1">Belongs to the LysR transcriptional regulatory family.</text>
</comment>
<comment type="caution">
    <text evidence="6">The sequence shown here is derived from an EMBL/GenBank/DDBJ whole genome shotgun (WGS) entry which is preliminary data.</text>
</comment>
<proteinExistence type="inferred from homology"/>
<gene>
    <name evidence="6" type="ORF">M3B43_08390</name>
</gene>
<reference evidence="6 7" key="1">
    <citation type="submission" date="2022-04" db="EMBL/GenBank/DDBJ databases">
        <title>Human microbiome associated bacterial genomes.</title>
        <authorList>
            <person name="Sandstrom S."/>
            <person name="Salamzade R."/>
            <person name="Kalan L.R."/>
        </authorList>
    </citation>
    <scope>NUCLEOTIDE SEQUENCE [LARGE SCALE GENOMIC DNA]</scope>
    <source>
        <strain evidence="7">p3-SID767</strain>
    </source>
</reference>
<evidence type="ECO:0000256" key="4">
    <source>
        <dbReference type="ARBA" id="ARBA00023163"/>
    </source>
</evidence>
<name>A0ABT2HRM2_9MICC</name>
<keyword evidence="4" id="KW-0804">Transcription</keyword>
<evidence type="ECO:0000256" key="3">
    <source>
        <dbReference type="ARBA" id="ARBA00023125"/>
    </source>
</evidence>
<sequence>MPRFTLRQLEVLEAVGRVGTISGAADELHSSPSAVAGSLTELERAVGVQLTVRRRSHGVTLTAAGRRFARGAAALLHEANGLELAASSAGDHALTGEIIIGCYVTLAPSVLPPLLQGLERKHPGIRPRFIVGDQNQLQTAALRGEIDVALLYDMGLHEDMDSQLVVKRSVYAMFAEGRAPQSRDGDPAETIRLADVADRDHVLLDVPPSREHTLEVFASAGVRPRTRFRTNDVELIRSLVARDMGYALLAQRFKHNVSNEGYPLETREIHPHTPPIAVHIAWPKDVRPQPAAQALIDLTLNELGSTLS</sequence>
<dbReference type="SUPFAM" id="SSF53850">
    <property type="entry name" value="Periplasmic binding protein-like II"/>
    <property type="match status" value="1"/>
</dbReference>
<keyword evidence="3" id="KW-0238">DNA-binding</keyword>
<dbReference type="PANTHER" id="PTHR30346">
    <property type="entry name" value="TRANSCRIPTIONAL DUAL REGULATOR HCAR-RELATED"/>
    <property type="match status" value="1"/>
</dbReference>
<dbReference type="PROSITE" id="PS50931">
    <property type="entry name" value="HTH_LYSR"/>
    <property type="match status" value="1"/>
</dbReference>
<evidence type="ECO:0000256" key="1">
    <source>
        <dbReference type="ARBA" id="ARBA00009437"/>
    </source>
</evidence>
<evidence type="ECO:0000313" key="6">
    <source>
        <dbReference type="EMBL" id="MCT1607343.1"/>
    </source>
</evidence>
<dbReference type="EMBL" id="JALXMO010000022">
    <property type="protein sequence ID" value="MCT1607343.1"/>
    <property type="molecule type" value="Genomic_DNA"/>
</dbReference>
<organism evidence="6 7">
    <name type="scientific">Nesterenkonia massiliensis</name>
    <dbReference type="NCBI Taxonomy" id="1232429"/>
    <lineage>
        <taxon>Bacteria</taxon>
        <taxon>Bacillati</taxon>
        <taxon>Actinomycetota</taxon>
        <taxon>Actinomycetes</taxon>
        <taxon>Micrococcales</taxon>
        <taxon>Micrococcaceae</taxon>
        <taxon>Nesterenkonia</taxon>
    </lineage>
</organism>
<dbReference type="InterPro" id="IPR036390">
    <property type="entry name" value="WH_DNA-bd_sf"/>
</dbReference>
<dbReference type="Proteomes" id="UP001205046">
    <property type="component" value="Unassembled WGS sequence"/>
</dbReference>
<keyword evidence="7" id="KW-1185">Reference proteome</keyword>
<evidence type="ECO:0000256" key="2">
    <source>
        <dbReference type="ARBA" id="ARBA00023015"/>
    </source>
</evidence>
<evidence type="ECO:0000259" key="5">
    <source>
        <dbReference type="PROSITE" id="PS50931"/>
    </source>
</evidence>
<dbReference type="InterPro" id="IPR036388">
    <property type="entry name" value="WH-like_DNA-bd_sf"/>
</dbReference>
<dbReference type="InterPro" id="IPR000847">
    <property type="entry name" value="LysR_HTH_N"/>
</dbReference>
<evidence type="ECO:0000313" key="7">
    <source>
        <dbReference type="Proteomes" id="UP001205046"/>
    </source>
</evidence>
<feature type="domain" description="HTH lysR-type" evidence="5">
    <location>
        <begin position="4"/>
        <end position="62"/>
    </location>
</feature>
<dbReference type="Pfam" id="PF00126">
    <property type="entry name" value="HTH_1"/>
    <property type="match status" value="1"/>
</dbReference>
<dbReference type="Gene3D" id="1.10.10.10">
    <property type="entry name" value="Winged helix-like DNA-binding domain superfamily/Winged helix DNA-binding domain"/>
    <property type="match status" value="1"/>
</dbReference>
<dbReference type="Pfam" id="PF03466">
    <property type="entry name" value="LysR_substrate"/>
    <property type="match status" value="1"/>
</dbReference>
<dbReference type="InterPro" id="IPR005119">
    <property type="entry name" value="LysR_subst-bd"/>
</dbReference>